<dbReference type="Proteomes" id="UP001307889">
    <property type="component" value="Chromosome 9"/>
</dbReference>
<dbReference type="Gene3D" id="3.40.50.300">
    <property type="entry name" value="P-loop containing nucleotide triphosphate hydrolases"/>
    <property type="match status" value="1"/>
</dbReference>
<evidence type="ECO:0000313" key="4">
    <source>
        <dbReference type="EMBL" id="BES98497.1"/>
    </source>
</evidence>
<organism evidence="4 5">
    <name type="scientific">Nesidiocoris tenuis</name>
    <dbReference type="NCBI Taxonomy" id="355587"/>
    <lineage>
        <taxon>Eukaryota</taxon>
        <taxon>Metazoa</taxon>
        <taxon>Ecdysozoa</taxon>
        <taxon>Arthropoda</taxon>
        <taxon>Hexapoda</taxon>
        <taxon>Insecta</taxon>
        <taxon>Pterygota</taxon>
        <taxon>Neoptera</taxon>
        <taxon>Paraneoptera</taxon>
        <taxon>Hemiptera</taxon>
        <taxon>Heteroptera</taxon>
        <taxon>Panheteroptera</taxon>
        <taxon>Cimicomorpha</taxon>
        <taxon>Miridae</taxon>
        <taxon>Dicyphina</taxon>
        <taxon>Nesidiocoris</taxon>
    </lineage>
</organism>
<dbReference type="PANTHER" id="PTHR24223:SF330">
    <property type="entry name" value="ATP-BINDING CASSETTE SUB-FAMILY C MEMBER 10"/>
    <property type="match status" value="1"/>
</dbReference>
<keyword evidence="2" id="KW-0067">ATP-binding</keyword>
<protein>
    <recommendedName>
        <fullName evidence="3">ABC transporter domain-containing protein</fullName>
    </recommendedName>
</protein>
<dbReference type="SUPFAM" id="SSF52540">
    <property type="entry name" value="P-loop containing nucleoside triphosphate hydrolases"/>
    <property type="match status" value="1"/>
</dbReference>
<dbReference type="Pfam" id="PF00005">
    <property type="entry name" value="ABC_tran"/>
    <property type="match status" value="1"/>
</dbReference>
<evidence type="ECO:0000256" key="1">
    <source>
        <dbReference type="ARBA" id="ARBA00022741"/>
    </source>
</evidence>
<accession>A0ABN7B6U8</accession>
<gene>
    <name evidence="4" type="ORF">NTJ_11313</name>
</gene>
<proteinExistence type="predicted"/>
<dbReference type="InterPro" id="IPR050173">
    <property type="entry name" value="ABC_transporter_C-like"/>
</dbReference>
<evidence type="ECO:0000259" key="3">
    <source>
        <dbReference type="Pfam" id="PF00005"/>
    </source>
</evidence>
<evidence type="ECO:0000313" key="5">
    <source>
        <dbReference type="Proteomes" id="UP001307889"/>
    </source>
</evidence>
<dbReference type="PANTHER" id="PTHR24223">
    <property type="entry name" value="ATP-BINDING CASSETTE SUB-FAMILY C"/>
    <property type="match status" value="1"/>
</dbReference>
<evidence type="ECO:0000256" key="2">
    <source>
        <dbReference type="ARBA" id="ARBA00022840"/>
    </source>
</evidence>
<dbReference type="InterPro" id="IPR003439">
    <property type="entry name" value="ABC_transporter-like_ATP-bd"/>
</dbReference>
<reference evidence="4 5" key="1">
    <citation type="submission" date="2023-09" db="EMBL/GenBank/DDBJ databases">
        <title>Nesidiocoris tenuis whole genome shotgun sequence.</title>
        <authorList>
            <person name="Shibata T."/>
            <person name="Shimoda M."/>
            <person name="Kobayashi T."/>
            <person name="Uehara T."/>
        </authorList>
    </citation>
    <scope>NUCLEOTIDE SEQUENCE [LARGE SCALE GENOMIC DNA]</scope>
    <source>
        <strain evidence="4 5">Japan</strain>
    </source>
</reference>
<sequence length="159" mass="17872">MGIIPQDSFIFTGSIRANLDPKKLHGDEDLWDVLRETQLAEVVIDMGGLDKEIKPDSLSVGQNQLLCLARAVLHNAKVVCIDEATANLDEKTDQLIQITIQNHFKNSTVITIAHRIQTVMKCDRVLVIDKGMVVECDEPEKLLENPDSFFSRLSHESYN</sequence>
<name>A0ABN7B6U8_9HEMI</name>
<feature type="domain" description="ABC transporter" evidence="3">
    <location>
        <begin position="2"/>
        <end position="86"/>
    </location>
</feature>
<dbReference type="InterPro" id="IPR027417">
    <property type="entry name" value="P-loop_NTPase"/>
</dbReference>
<dbReference type="EMBL" id="AP028917">
    <property type="protein sequence ID" value="BES98497.1"/>
    <property type="molecule type" value="Genomic_DNA"/>
</dbReference>
<keyword evidence="5" id="KW-1185">Reference proteome</keyword>
<keyword evidence="1" id="KW-0547">Nucleotide-binding</keyword>